<dbReference type="GO" id="GO:0006412">
    <property type="term" value="P:translation"/>
    <property type="evidence" value="ECO:0007669"/>
    <property type="project" value="InterPro"/>
</dbReference>
<keyword evidence="2 4" id="KW-0689">Ribosomal protein</keyword>
<protein>
    <submittedName>
        <fullName evidence="4">Ribosomal protein S15, putative</fullName>
    </submittedName>
</protein>
<accession>U6GBC9</accession>
<organism evidence="4 5">
    <name type="scientific">Eimeria acervulina</name>
    <name type="common">Coccidian parasite</name>
    <dbReference type="NCBI Taxonomy" id="5801"/>
    <lineage>
        <taxon>Eukaryota</taxon>
        <taxon>Sar</taxon>
        <taxon>Alveolata</taxon>
        <taxon>Apicomplexa</taxon>
        <taxon>Conoidasida</taxon>
        <taxon>Coccidia</taxon>
        <taxon>Eucoccidiorida</taxon>
        <taxon>Eimeriorina</taxon>
        <taxon>Eimeriidae</taxon>
        <taxon>Eimeria</taxon>
    </lineage>
</organism>
<evidence type="ECO:0000256" key="2">
    <source>
        <dbReference type="ARBA" id="ARBA00022980"/>
    </source>
</evidence>
<dbReference type="GO" id="GO:0003735">
    <property type="term" value="F:structural constituent of ribosome"/>
    <property type="evidence" value="ECO:0007669"/>
    <property type="project" value="InterPro"/>
</dbReference>
<sequence length="384" mass="44396">MTYRVVRGAGKLGAPLFRVYIAPCLSKSQYFTFSATRGAVQHNVRHRRGLFALNERPNCSPEAFNSSAFGPVAESLVGAPRCRLVGAPTLVAGDLGRFSGCVLRTPHSSLQRRFVARVKVHRFAGVVPLKVRSPKSEWYIQAEKEFLSERDKVPEGYIERWREEDLASLHVGLRNCLSLRCASSKQLHQWRKLQLCRQLQRRPFDTGSSAVQIACLTEKILNARQHLLRHRRDHSKKRILSIWLARRQRVMKYLYRTDFDLYKLTCNLLRIKCVHFAIPDSRDRQRAISPVAIDGDRCKFLIRQRLWKGRYRPRPVKQAEGKTVRYTRHVMEQPPPGWNMPHETKPRISRAWPYGVKEERLKGEYTIPNPTAAGIGYCPVPLFF</sequence>
<dbReference type="CDD" id="cd00677">
    <property type="entry name" value="S15_NS1_EPRS_RNA-bind"/>
    <property type="match status" value="1"/>
</dbReference>
<reference evidence="4" key="1">
    <citation type="submission" date="2013-10" db="EMBL/GenBank/DDBJ databases">
        <title>Genomic analysis of the causative agents of coccidiosis in chickens.</title>
        <authorList>
            <person name="Reid A.J."/>
            <person name="Blake D."/>
            <person name="Billington K."/>
            <person name="Browne H."/>
            <person name="Dunn M."/>
            <person name="Hung S."/>
            <person name="Kawahara F."/>
            <person name="Miranda-Saavedra D."/>
            <person name="Mourier T."/>
            <person name="Nagra H."/>
            <person name="Otto T.D."/>
            <person name="Rawlings N."/>
            <person name="Sanchez A."/>
            <person name="Sanders M."/>
            <person name="Subramaniam C."/>
            <person name="Tay Y."/>
            <person name="Dear P."/>
            <person name="Doerig C."/>
            <person name="Gruber A."/>
            <person name="Parkinson J."/>
            <person name="Shirley M."/>
            <person name="Wan K.L."/>
            <person name="Berriman M."/>
            <person name="Tomley F."/>
            <person name="Pain A."/>
        </authorList>
    </citation>
    <scope>NUCLEOTIDE SEQUENCE</scope>
    <source>
        <strain evidence="4">Houghton</strain>
    </source>
</reference>
<dbReference type="Proteomes" id="UP000018050">
    <property type="component" value="Unassembled WGS sequence"/>
</dbReference>
<dbReference type="GO" id="GO:0005840">
    <property type="term" value="C:ribosome"/>
    <property type="evidence" value="ECO:0007669"/>
    <property type="project" value="UniProtKB-KW"/>
</dbReference>
<dbReference type="VEuPathDB" id="ToxoDB:EAH_00024690"/>
<dbReference type="GO" id="GO:1990904">
    <property type="term" value="C:ribonucleoprotein complex"/>
    <property type="evidence" value="ECO:0007669"/>
    <property type="project" value="UniProtKB-KW"/>
</dbReference>
<dbReference type="SMART" id="SM01387">
    <property type="entry name" value="Ribosomal_S15"/>
    <property type="match status" value="1"/>
</dbReference>
<dbReference type="PANTHER" id="PTHR23321">
    <property type="entry name" value="RIBOSOMAL PROTEIN S15, BACTERIAL AND ORGANELLAR"/>
    <property type="match status" value="1"/>
</dbReference>
<dbReference type="OrthoDB" id="441444at2759"/>
<gene>
    <name evidence="4" type="ORF">EAH_00024690</name>
</gene>
<dbReference type="GO" id="GO:0005737">
    <property type="term" value="C:cytoplasm"/>
    <property type="evidence" value="ECO:0007669"/>
    <property type="project" value="UniProtKB-ARBA"/>
</dbReference>
<dbReference type="EMBL" id="HG670669">
    <property type="protein sequence ID" value="CDI77450.1"/>
    <property type="molecule type" value="Genomic_DNA"/>
</dbReference>
<evidence type="ECO:0000313" key="4">
    <source>
        <dbReference type="EMBL" id="CDI77450.1"/>
    </source>
</evidence>
<dbReference type="Pfam" id="PF00312">
    <property type="entry name" value="Ribosomal_S15"/>
    <property type="match status" value="1"/>
</dbReference>
<dbReference type="GeneID" id="25270539"/>
<dbReference type="AlphaFoldDB" id="U6GBC9"/>
<dbReference type="OMA" id="CKDHPKK"/>
<evidence type="ECO:0000256" key="3">
    <source>
        <dbReference type="ARBA" id="ARBA00023274"/>
    </source>
</evidence>
<dbReference type="SUPFAM" id="SSF47060">
    <property type="entry name" value="S15/NS1 RNA-binding domain"/>
    <property type="match status" value="1"/>
</dbReference>
<dbReference type="InterPro" id="IPR000589">
    <property type="entry name" value="Ribosomal_uS15"/>
</dbReference>
<keyword evidence="3" id="KW-0687">Ribonucleoprotein</keyword>
<proteinExistence type="inferred from homology"/>
<dbReference type="RefSeq" id="XP_013252196.1">
    <property type="nucleotide sequence ID" value="XM_013396742.1"/>
</dbReference>
<dbReference type="HAMAP" id="MF_01343_B">
    <property type="entry name" value="Ribosomal_uS15_B"/>
    <property type="match status" value="1"/>
</dbReference>
<keyword evidence="5" id="KW-1185">Reference proteome</keyword>
<dbReference type="PANTHER" id="PTHR23321:SF26">
    <property type="entry name" value="SMALL RIBOSOMAL SUBUNIT PROTEIN US15M"/>
    <property type="match status" value="1"/>
</dbReference>
<evidence type="ECO:0000256" key="1">
    <source>
        <dbReference type="ARBA" id="ARBA00008434"/>
    </source>
</evidence>
<evidence type="ECO:0000313" key="5">
    <source>
        <dbReference type="Proteomes" id="UP000018050"/>
    </source>
</evidence>
<name>U6GBC9_EIMAC</name>
<reference evidence="4" key="2">
    <citation type="submission" date="2013-10" db="EMBL/GenBank/DDBJ databases">
        <authorList>
            <person name="Aslett M."/>
        </authorList>
    </citation>
    <scope>NUCLEOTIDE SEQUENCE</scope>
    <source>
        <strain evidence="4">Houghton</strain>
    </source>
</reference>
<dbReference type="Gene3D" id="1.10.287.10">
    <property type="entry name" value="S15/NS1, RNA-binding"/>
    <property type="match status" value="1"/>
</dbReference>
<dbReference type="InterPro" id="IPR009068">
    <property type="entry name" value="uS15_NS1_RNA-bd_sf"/>
</dbReference>
<dbReference type="InterPro" id="IPR005290">
    <property type="entry name" value="Ribosomal_uS15_bac-type"/>
</dbReference>
<comment type="similarity">
    <text evidence="1">Belongs to the universal ribosomal protein uS15 family.</text>
</comment>